<dbReference type="EMBL" id="BART01014535">
    <property type="protein sequence ID" value="GAG75376.1"/>
    <property type="molecule type" value="Genomic_DNA"/>
</dbReference>
<accession>X1BTA1</accession>
<organism evidence="1">
    <name type="scientific">marine sediment metagenome</name>
    <dbReference type="NCBI Taxonomy" id="412755"/>
    <lineage>
        <taxon>unclassified sequences</taxon>
        <taxon>metagenomes</taxon>
        <taxon>ecological metagenomes</taxon>
    </lineage>
</organism>
<evidence type="ECO:0000313" key="1">
    <source>
        <dbReference type="EMBL" id="GAG75376.1"/>
    </source>
</evidence>
<comment type="caution">
    <text evidence="1">The sequence shown here is derived from an EMBL/GenBank/DDBJ whole genome shotgun (WGS) entry which is preliminary data.</text>
</comment>
<sequence length="60" mass="6122">MGYGNLIYGHLYVTALSGSKVATGSDTVKAVFSLQNIGPSGSVIIGVSPHRIGSSGFHSK</sequence>
<proteinExistence type="predicted"/>
<gene>
    <name evidence="1" type="ORF">S01H4_28911</name>
</gene>
<reference evidence="1" key="1">
    <citation type="journal article" date="2014" name="Front. Microbiol.">
        <title>High frequency of phylogenetically diverse reductive dehalogenase-homologous genes in deep subseafloor sedimentary metagenomes.</title>
        <authorList>
            <person name="Kawai M."/>
            <person name="Futagami T."/>
            <person name="Toyoda A."/>
            <person name="Takaki Y."/>
            <person name="Nishi S."/>
            <person name="Hori S."/>
            <person name="Arai W."/>
            <person name="Tsubouchi T."/>
            <person name="Morono Y."/>
            <person name="Uchiyama I."/>
            <person name="Ito T."/>
            <person name="Fujiyama A."/>
            <person name="Inagaki F."/>
            <person name="Takami H."/>
        </authorList>
    </citation>
    <scope>NUCLEOTIDE SEQUENCE</scope>
    <source>
        <strain evidence="1">Expedition CK06-06</strain>
    </source>
</reference>
<name>X1BTA1_9ZZZZ</name>
<feature type="non-terminal residue" evidence="1">
    <location>
        <position position="60"/>
    </location>
</feature>
<protein>
    <submittedName>
        <fullName evidence="1">Uncharacterized protein</fullName>
    </submittedName>
</protein>
<dbReference type="AlphaFoldDB" id="X1BTA1"/>